<dbReference type="STRING" id="1480615.AWJ14_15380"/>
<comment type="similarity">
    <text evidence="3">Belongs to the class-III pyridoxal-phosphate-dependent aminotransferase family.</text>
</comment>
<evidence type="ECO:0008006" key="6">
    <source>
        <dbReference type="Google" id="ProtNLM"/>
    </source>
</evidence>
<keyword evidence="2 3" id="KW-0663">Pyridoxal phosphate</keyword>
<dbReference type="GO" id="GO:0008483">
    <property type="term" value="F:transaminase activity"/>
    <property type="evidence" value="ECO:0007669"/>
    <property type="project" value="InterPro"/>
</dbReference>
<evidence type="ECO:0000313" key="4">
    <source>
        <dbReference type="EMBL" id="OCW55878.1"/>
    </source>
</evidence>
<dbReference type="Gene3D" id="3.40.640.10">
    <property type="entry name" value="Type I PLP-dependent aspartate aminotransferase-like (Major domain)"/>
    <property type="match status" value="1"/>
</dbReference>
<protein>
    <recommendedName>
        <fullName evidence="6">Glutamate-1-semialdehyde 2,1-aminomutase</fullName>
    </recommendedName>
</protein>
<dbReference type="InterPro" id="IPR015424">
    <property type="entry name" value="PyrdxlP-dep_Trfase"/>
</dbReference>
<evidence type="ECO:0000313" key="5">
    <source>
        <dbReference type="Proteomes" id="UP000094795"/>
    </source>
</evidence>
<evidence type="ECO:0000256" key="1">
    <source>
        <dbReference type="ARBA" id="ARBA00001933"/>
    </source>
</evidence>
<dbReference type="AlphaFoldDB" id="A0A1C1YQU1"/>
<dbReference type="Pfam" id="PF00202">
    <property type="entry name" value="Aminotran_3"/>
    <property type="match status" value="2"/>
</dbReference>
<dbReference type="PROSITE" id="PS00600">
    <property type="entry name" value="AA_TRANSFER_CLASS_3"/>
    <property type="match status" value="1"/>
</dbReference>
<reference evidence="4 5" key="1">
    <citation type="submission" date="2015-12" db="EMBL/GenBank/DDBJ databases">
        <authorList>
            <person name="Shamseldin A."/>
            <person name="Moawad H."/>
            <person name="Abd El-Rahim W.M."/>
            <person name="Sadowsky M.J."/>
        </authorList>
    </citation>
    <scope>NUCLEOTIDE SEQUENCE [LARGE SCALE GENOMIC DNA]</scope>
    <source>
        <strain evidence="4 5">JC234</strain>
    </source>
</reference>
<dbReference type="PANTHER" id="PTHR43713:SF3">
    <property type="entry name" value="GLUTAMATE-1-SEMIALDEHYDE 2,1-AMINOMUTASE 1, CHLOROPLASTIC-RELATED"/>
    <property type="match status" value="1"/>
</dbReference>
<dbReference type="InterPro" id="IPR015422">
    <property type="entry name" value="PyrdxlP-dep_Trfase_small"/>
</dbReference>
<sequence>MRQSEALLAARPGMYFTGYERIGGNPVFIERAEGARLRDIDGNIYLDYLLGFGSVVLGHAEAEVNRAVTAALQRGVNPTLLDIAHLELAERIVDLIPAAELVTFLKTGSDAVDAAVRLARAVTGRAHVLHWGHHGWHDWCSPSPGVPEASRALLHRFAFNDLDGLRSMFDALPGAVACVVMMPYEIDPPQPGYLAAVRDMAHDHGALFVLDEIRSGFRISLKGAQDVFGVEPDIAAFGKAMANGHAISALAGRREIMARILELGLTVTYFRSPDAMAAALATLAILEREDVPGRLRRLGRRLMDGLDQAAHSAGVPARTVGFEATPFIRFDHERISDRERALRLFCNGMLARGHLMTPAHHWFLCAAMTEDDIDRTVRAAEATLRDIAGTI</sequence>
<dbReference type="PANTHER" id="PTHR43713">
    <property type="entry name" value="GLUTAMATE-1-SEMIALDEHYDE 2,1-AMINOMUTASE"/>
    <property type="match status" value="1"/>
</dbReference>
<dbReference type="InterPro" id="IPR015421">
    <property type="entry name" value="PyrdxlP-dep_Trfase_major"/>
</dbReference>
<dbReference type="InterPro" id="IPR049704">
    <property type="entry name" value="Aminotrans_3_PPA_site"/>
</dbReference>
<evidence type="ECO:0000256" key="2">
    <source>
        <dbReference type="ARBA" id="ARBA00022898"/>
    </source>
</evidence>
<proteinExistence type="inferred from homology"/>
<gene>
    <name evidence="4" type="ORF">AWJ14_15380</name>
</gene>
<dbReference type="GO" id="GO:0030170">
    <property type="term" value="F:pyridoxal phosphate binding"/>
    <property type="evidence" value="ECO:0007669"/>
    <property type="project" value="InterPro"/>
</dbReference>
<keyword evidence="5" id="KW-1185">Reference proteome</keyword>
<dbReference type="PIRSF" id="PIRSF000521">
    <property type="entry name" value="Transaminase_4ab_Lys_Orn"/>
    <property type="match status" value="1"/>
</dbReference>
<dbReference type="SUPFAM" id="SSF53383">
    <property type="entry name" value="PLP-dependent transferases"/>
    <property type="match status" value="1"/>
</dbReference>
<dbReference type="Gene3D" id="3.90.1150.10">
    <property type="entry name" value="Aspartate Aminotransferase, domain 1"/>
    <property type="match status" value="1"/>
</dbReference>
<dbReference type="InterPro" id="IPR005814">
    <property type="entry name" value="Aminotrans_3"/>
</dbReference>
<organism evidence="4 5">
    <name type="scientific">Hoeflea olei</name>
    <dbReference type="NCBI Taxonomy" id="1480615"/>
    <lineage>
        <taxon>Bacteria</taxon>
        <taxon>Pseudomonadati</taxon>
        <taxon>Pseudomonadota</taxon>
        <taxon>Alphaproteobacteria</taxon>
        <taxon>Hyphomicrobiales</taxon>
        <taxon>Rhizobiaceae</taxon>
        <taxon>Hoeflea</taxon>
    </lineage>
</organism>
<accession>A0A1C1YQU1</accession>
<dbReference type="Proteomes" id="UP000094795">
    <property type="component" value="Unassembled WGS sequence"/>
</dbReference>
<comment type="caution">
    <text evidence="4">The sequence shown here is derived from an EMBL/GenBank/DDBJ whole genome shotgun (WGS) entry which is preliminary data.</text>
</comment>
<comment type="cofactor">
    <cofactor evidence="1">
        <name>pyridoxal 5'-phosphate</name>
        <dbReference type="ChEBI" id="CHEBI:597326"/>
    </cofactor>
</comment>
<name>A0A1C1YQU1_9HYPH</name>
<dbReference type="EMBL" id="LQZT01000049">
    <property type="protein sequence ID" value="OCW55878.1"/>
    <property type="molecule type" value="Genomic_DNA"/>
</dbReference>
<evidence type="ECO:0000256" key="3">
    <source>
        <dbReference type="RuleBase" id="RU003560"/>
    </source>
</evidence>